<evidence type="ECO:0000313" key="2">
    <source>
        <dbReference type="Proteomes" id="UP000429785"/>
    </source>
</evidence>
<accession>A0A6I1DXB3</accession>
<reference evidence="1 2" key="1">
    <citation type="submission" date="2019-10" db="EMBL/GenBank/DDBJ databases">
        <title>Muricauda olearia CL-SS4 JCM15563 genome.</title>
        <authorList>
            <person name="Liu L."/>
        </authorList>
    </citation>
    <scope>NUCLEOTIDE SEQUENCE [LARGE SCALE GENOMIC DNA]</scope>
    <source>
        <strain evidence="1 2">CL-SS4</strain>
    </source>
</reference>
<organism evidence="1 2">
    <name type="scientific">Flagellimonas olearia</name>
    <dbReference type="NCBI Taxonomy" id="552546"/>
    <lineage>
        <taxon>Bacteria</taxon>
        <taxon>Pseudomonadati</taxon>
        <taxon>Bacteroidota</taxon>
        <taxon>Flavobacteriia</taxon>
        <taxon>Flavobacteriales</taxon>
        <taxon>Flavobacteriaceae</taxon>
        <taxon>Flagellimonas</taxon>
    </lineage>
</organism>
<comment type="caution">
    <text evidence="1">The sequence shown here is derived from an EMBL/GenBank/DDBJ whole genome shotgun (WGS) entry which is preliminary data.</text>
</comment>
<proteinExistence type="predicted"/>
<sequence length="106" mass="11767">VQLKPLKERKKEHELGQFELMSALRKELKSMPEAKGLENINLSEVSLIGGGGDSSPFQTFVFSHSQEAVDKSVANLKKFLLESPELKGKIEGFHTSTSESQPQLQL</sequence>
<dbReference type="Pfam" id="PF00873">
    <property type="entry name" value="ACR_tran"/>
    <property type="match status" value="1"/>
</dbReference>
<evidence type="ECO:0000313" key="1">
    <source>
        <dbReference type="EMBL" id="KAB7520364.1"/>
    </source>
</evidence>
<dbReference type="GO" id="GO:0016020">
    <property type="term" value="C:membrane"/>
    <property type="evidence" value="ECO:0007669"/>
    <property type="project" value="InterPro"/>
</dbReference>
<dbReference type="Proteomes" id="UP000429785">
    <property type="component" value="Unassembled WGS sequence"/>
</dbReference>
<dbReference type="AlphaFoldDB" id="A0A6I1DXB3"/>
<dbReference type="GO" id="GO:0022857">
    <property type="term" value="F:transmembrane transporter activity"/>
    <property type="evidence" value="ECO:0007669"/>
    <property type="project" value="InterPro"/>
</dbReference>
<feature type="non-terminal residue" evidence="1">
    <location>
        <position position="106"/>
    </location>
</feature>
<dbReference type="InterPro" id="IPR001036">
    <property type="entry name" value="Acrflvin-R"/>
</dbReference>
<gene>
    <name evidence="1" type="ORF">F8C76_18405</name>
</gene>
<feature type="non-terminal residue" evidence="1">
    <location>
        <position position="1"/>
    </location>
</feature>
<name>A0A6I1DXB3_9FLAO</name>
<protein>
    <submittedName>
        <fullName evidence="1">AcrB/AcrD/AcrF family protein</fullName>
    </submittedName>
</protein>
<dbReference type="EMBL" id="WELG01000190">
    <property type="protein sequence ID" value="KAB7520364.1"/>
    <property type="molecule type" value="Genomic_DNA"/>
</dbReference>